<name>A0ABV0RBB0_9TELE</name>
<feature type="region of interest" description="Disordered" evidence="1">
    <location>
        <begin position="216"/>
        <end position="235"/>
    </location>
</feature>
<feature type="region of interest" description="Disordered" evidence="1">
    <location>
        <begin position="157"/>
        <end position="207"/>
    </location>
</feature>
<feature type="compositionally biased region" description="Pro residues" evidence="1">
    <location>
        <begin position="178"/>
        <end position="188"/>
    </location>
</feature>
<proteinExistence type="predicted"/>
<evidence type="ECO:0000313" key="2">
    <source>
        <dbReference type="EMBL" id="MEQ2205419.1"/>
    </source>
</evidence>
<dbReference type="EMBL" id="JAHRIN010042084">
    <property type="protein sequence ID" value="MEQ2205419.1"/>
    <property type="molecule type" value="Genomic_DNA"/>
</dbReference>
<organism evidence="2 3">
    <name type="scientific">Xenoophorus captivus</name>
    <dbReference type="NCBI Taxonomy" id="1517983"/>
    <lineage>
        <taxon>Eukaryota</taxon>
        <taxon>Metazoa</taxon>
        <taxon>Chordata</taxon>
        <taxon>Craniata</taxon>
        <taxon>Vertebrata</taxon>
        <taxon>Euteleostomi</taxon>
        <taxon>Actinopterygii</taxon>
        <taxon>Neopterygii</taxon>
        <taxon>Teleostei</taxon>
        <taxon>Neoteleostei</taxon>
        <taxon>Acanthomorphata</taxon>
        <taxon>Ovalentaria</taxon>
        <taxon>Atherinomorphae</taxon>
        <taxon>Cyprinodontiformes</taxon>
        <taxon>Goodeidae</taxon>
        <taxon>Xenoophorus</taxon>
    </lineage>
</organism>
<accession>A0ABV0RBB0</accession>
<keyword evidence="3" id="KW-1185">Reference proteome</keyword>
<gene>
    <name evidence="2" type="ORF">XENOCAPTIV_027921</name>
</gene>
<evidence type="ECO:0000313" key="3">
    <source>
        <dbReference type="Proteomes" id="UP001434883"/>
    </source>
</evidence>
<feature type="compositionally biased region" description="Low complexity" evidence="1">
    <location>
        <begin position="163"/>
        <end position="177"/>
    </location>
</feature>
<dbReference type="Gene3D" id="1.10.10.60">
    <property type="entry name" value="Homeodomain-like"/>
    <property type="match status" value="1"/>
</dbReference>
<feature type="compositionally biased region" description="Polar residues" evidence="1">
    <location>
        <begin position="196"/>
        <end position="207"/>
    </location>
</feature>
<reference evidence="2 3" key="1">
    <citation type="submission" date="2021-06" db="EMBL/GenBank/DDBJ databases">
        <authorList>
            <person name="Palmer J.M."/>
        </authorList>
    </citation>
    <scope>NUCLEOTIDE SEQUENCE [LARGE SCALE GENOMIC DNA]</scope>
    <source>
        <strain evidence="2 3">XC_2019</strain>
        <tissue evidence="2">Muscle</tissue>
    </source>
</reference>
<protein>
    <submittedName>
        <fullName evidence="2">Uncharacterized protein</fullName>
    </submittedName>
</protein>
<feature type="region of interest" description="Disordered" evidence="1">
    <location>
        <begin position="73"/>
        <end position="105"/>
    </location>
</feature>
<sequence length="351" mass="38397">MYASARRAAKKGRMHCAMNLRSVFTAEQQRILERYYENGMTNQSKACFQLILQCAQEAKLDFSVVRVKSPQSQSDSELSIRTSSSLINQAPQSRRTSTSSPIQSKLLTSQTLPSLTSASRPLVYTAIRKGTLCTREGGISAGAGLIPHSWTRQYGTVQTRPWASSSSQSQAQLQPRPHSSPQPQPHAPQNPRASLPAQNAGPSSEQTPRIQQVFTLSEKGDKEQPRSGQTSAPRSLETYRPHHLDAGHNFSIAMETGNEEDEWLREEELASMAAQTHIHREQPLISPTGAEVSVVRGNRTPPVTGSRPAVHPSNTSLQGNYSLTVQTSFAGEPSSQVGEVLVLVSWSFKGI</sequence>
<evidence type="ECO:0000256" key="1">
    <source>
        <dbReference type="SAM" id="MobiDB-lite"/>
    </source>
</evidence>
<feature type="compositionally biased region" description="Polar residues" evidence="1">
    <location>
        <begin position="73"/>
        <end position="103"/>
    </location>
</feature>
<comment type="caution">
    <text evidence="2">The sequence shown here is derived from an EMBL/GenBank/DDBJ whole genome shotgun (WGS) entry which is preliminary data.</text>
</comment>
<dbReference type="Proteomes" id="UP001434883">
    <property type="component" value="Unassembled WGS sequence"/>
</dbReference>